<dbReference type="PANTHER" id="PTHR38790">
    <property type="entry name" value="2EXR DOMAIN-CONTAINING PROTEIN-RELATED"/>
    <property type="match status" value="1"/>
</dbReference>
<evidence type="ECO:0000313" key="3">
    <source>
        <dbReference type="Proteomes" id="UP000799428"/>
    </source>
</evidence>
<gene>
    <name evidence="2" type="ORF">K504DRAFT_494372</name>
</gene>
<feature type="compositionally biased region" description="Acidic residues" evidence="1">
    <location>
        <begin position="172"/>
        <end position="181"/>
    </location>
</feature>
<sequence length="381" mass="43575">MASLDMLFSLNSRIQPLNGRSEPSRSTSQEPDTSRYPKRKRAQVKYYTEGEDGDDSTDSETECVPLKRAKSTRPTKPLPPQKIFPFTSLPAELRNRIYEECFPEMPTLSAQAREGEQGTIWFRAKQKAYRRSVEQFFPDEEEIERTEYASSRCYGMGRRLQRGQRGRVVPPTEDDEEDEEEMAGKPADKRLGLNILALNKAIYDEAAPMVYGQRLVFADTVALMSFASMLSPRTAKLIRHIEVCSWNLTRSRKSIPFTAMAILAAKGVTDLETLSISCEIGWFSSWSRNDNRCTPVPKRVARKVYRDCFLWLEAVGRESLLKGESRWKGVDALVISEDNMGISRRRHAPPGETAKEAQEELNKADEMFRKELKRLLREKLG</sequence>
<evidence type="ECO:0000256" key="1">
    <source>
        <dbReference type="SAM" id="MobiDB-lite"/>
    </source>
</evidence>
<feature type="compositionally biased region" description="Acidic residues" evidence="1">
    <location>
        <begin position="49"/>
        <end position="61"/>
    </location>
</feature>
<name>A0A6G1JWJ9_9PLEO</name>
<dbReference type="AlphaFoldDB" id="A0A6G1JWJ9"/>
<accession>A0A6G1JWJ9</accession>
<dbReference type="EMBL" id="MU005780">
    <property type="protein sequence ID" value="KAF2704989.1"/>
    <property type="molecule type" value="Genomic_DNA"/>
</dbReference>
<organism evidence="2 3">
    <name type="scientific">Pleomassaria siparia CBS 279.74</name>
    <dbReference type="NCBI Taxonomy" id="1314801"/>
    <lineage>
        <taxon>Eukaryota</taxon>
        <taxon>Fungi</taxon>
        <taxon>Dikarya</taxon>
        <taxon>Ascomycota</taxon>
        <taxon>Pezizomycotina</taxon>
        <taxon>Dothideomycetes</taxon>
        <taxon>Pleosporomycetidae</taxon>
        <taxon>Pleosporales</taxon>
        <taxon>Pleomassariaceae</taxon>
        <taxon>Pleomassaria</taxon>
    </lineage>
</organism>
<proteinExistence type="predicted"/>
<feature type="region of interest" description="Disordered" evidence="1">
    <location>
        <begin position="162"/>
        <end position="184"/>
    </location>
</feature>
<dbReference type="Proteomes" id="UP000799428">
    <property type="component" value="Unassembled WGS sequence"/>
</dbReference>
<dbReference type="OrthoDB" id="5397846at2759"/>
<reference evidence="2" key="1">
    <citation type="journal article" date="2020" name="Stud. Mycol.">
        <title>101 Dothideomycetes genomes: a test case for predicting lifestyles and emergence of pathogens.</title>
        <authorList>
            <person name="Haridas S."/>
            <person name="Albert R."/>
            <person name="Binder M."/>
            <person name="Bloem J."/>
            <person name="Labutti K."/>
            <person name="Salamov A."/>
            <person name="Andreopoulos B."/>
            <person name="Baker S."/>
            <person name="Barry K."/>
            <person name="Bills G."/>
            <person name="Bluhm B."/>
            <person name="Cannon C."/>
            <person name="Castanera R."/>
            <person name="Culley D."/>
            <person name="Daum C."/>
            <person name="Ezra D."/>
            <person name="Gonzalez J."/>
            <person name="Henrissat B."/>
            <person name="Kuo A."/>
            <person name="Liang C."/>
            <person name="Lipzen A."/>
            <person name="Lutzoni F."/>
            <person name="Magnuson J."/>
            <person name="Mondo S."/>
            <person name="Nolan M."/>
            <person name="Ohm R."/>
            <person name="Pangilinan J."/>
            <person name="Park H.-J."/>
            <person name="Ramirez L."/>
            <person name="Alfaro M."/>
            <person name="Sun H."/>
            <person name="Tritt A."/>
            <person name="Yoshinaga Y."/>
            <person name="Zwiers L.-H."/>
            <person name="Turgeon B."/>
            <person name="Goodwin S."/>
            <person name="Spatafora J."/>
            <person name="Crous P."/>
            <person name="Grigoriev I."/>
        </authorList>
    </citation>
    <scope>NUCLEOTIDE SEQUENCE</scope>
    <source>
        <strain evidence="2">CBS 279.74</strain>
    </source>
</reference>
<protein>
    <submittedName>
        <fullName evidence="2">Uncharacterized protein</fullName>
    </submittedName>
</protein>
<feature type="region of interest" description="Disordered" evidence="1">
    <location>
        <begin position="1"/>
        <end position="83"/>
    </location>
</feature>
<keyword evidence="3" id="KW-1185">Reference proteome</keyword>
<evidence type="ECO:0000313" key="2">
    <source>
        <dbReference type="EMBL" id="KAF2704989.1"/>
    </source>
</evidence>